<dbReference type="SUPFAM" id="SSF51735">
    <property type="entry name" value="NAD(P)-binding Rossmann-fold domains"/>
    <property type="match status" value="1"/>
</dbReference>
<dbReference type="AlphaFoldDB" id="A0A229SPM7"/>
<keyword evidence="3" id="KW-1185">Reference proteome</keyword>
<sequence length="300" mass="31731">MRIAVTGATGFVGGAVCRAAAAAGWEVTAFGRRATADPGHIGGARYRSWDIGGKLDDPPGVDAVVHCAASATDTGVAREVWRTNLLGTHHVVASFPGCRVVHVSSGSVYDPYRPTVRAKEHEAPVRRYLNVYAAAKAAAEQLVLAVGRDPVVLRPHAVYGAGDTTLLPRLLENLRGTRLLVPGTGTPLVSMTNVDSLARACLLAAAVAAPGQRVFNIADSAPVTIDWALRGLLASAGVRARPVYLPAWLLSPFARVFPHGRLNRYVISQFARERTLDITAAIDRLGYEPGPTVFRGGCAD</sequence>
<accession>A0A229SPM7</accession>
<dbReference type="InterPro" id="IPR020904">
    <property type="entry name" value="Sc_DH/Rdtase_CS"/>
</dbReference>
<evidence type="ECO:0000313" key="2">
    <source>
        <dbReference type="EMBL" id="OXM60770.1"/>
    </source>
</evidence>
<dbReference type="OrthoDB" id="3174087at2"/>
<comment type="caution">
    <text evidence="2">The sequence shown here is derived from an EMBL/GenBank/DDBJ whole genome shotgun (WGS) entry which is preliminary data.</text>
</comment>
<dbReference type="Pfam" id="PF01370">
    <property type="entry name" value="Epimerase"/>
    <property type="match status" value="1"/>
</dbReference>
<dbReference type="EMBL" id="NMUL01000056">
    <property type="protein sequence ID" value="OXM60770.1"/>
    <property type="molecule type" value="Genomic_DNA"/>
</dbReference>
<protein>
    <submittedName>
        <fullName evidence="2">NAD-dependent epimerase</fullName>
    </submittedName>
</protein>
<feature type="domain" description="NAD-dependent epimerase/dehydratase" evidence="1">
    <location>
        <begin position="3"/>
        <end position="218"/>
    </location>
</feature>
<gene>
    <name evidence="2" type="ORF">CF165_40950</name>
</gene>
<dbReference type="PANTHER" id="PTHR43245:SF51">
    <property type="entry name" value="SHORT CHAIN DEHYDROGENASE_REDUCTASE FAMILY 42E, MEMBER 2"/>
    <property type="match status" value="1"/>
</dbReference>
<dbReference type="Proteomes" id="UP000215199">
    <property type="component" value="Unassembled WGS sequence"/>
</dbReference>
<dbReference type="Gene3D" id="3.40.50.720">
    <property type="entry name" value="NAD(P)-binding Rossmann-like Domain"/>
    <property type="match status" value="1"/>
</dbReference>
<dbReference type="InterPro" id="IPR050177">
    <property type="entry name" value="Lipid_A_modif_metabolic_enz"/>
</dbReference>
<dbReference type="PANTHER" id="PTHR43245">
    <property type="entry name" value="BIFUNCTIONAL POLYMYXIN RESISTANCE PROTEIN ARNA"/>
    <property type="match status" value="1"/>
</dbReference>
<evidence type="ECO:0000259" key="1">
    <source>
        <dbReference type="Pfam" id="PF01370"/>
    </source>
</evidence>
<name>A0A229SPM7_9PSEU</name>
<proteinExistence type="predicted"/>
<dbReference type="PROSITE" id="PS00061">
    <property type="entry name" value="ADH_SHORT"/>
    <property type="match status" value="1"/>
</dbReference>
<dbReference type="InterPro" id="IPR001509">
    <property type="entry name" value="Epimerase_deHydtase"/>
</dbReference>
<evidence type="ECO:0000313" key="3">
    <source>
        <dbReference type="Proteomes" id="UP000215199"/>
    </source>
</evidence>
<organism evidence="2 3">
    <name type="scientific">Amycolatopsis vastitatis</name>
    <dbReference type="NCBI Taxonomy" id="1905142"/>
    <lineage>
        <taxon>Bacteria</taxon>
        <taxon>Bacillati</taxon>
        <taxon>Actinomycetota</taxon>
        <taxon>Actinomycetes</taxon>
        <taxon>Pseudonocardiales</taxon>
        <taxon>Pseudonocardiaceae</taxon>
        <taxon>Amycolatopsis</taxon>
    </lineage>
</organism>
<reference evidence="3" key="1">
    <citation type="submission" date="2017-07" db="EMBL/GenBank/DDBJ databases">
        <title>Comparative genome mining reveals phylogenetic distribution patterns of secondary metabolites in Amycolatopsis.</title>
        <authorList>
            <person name="Adamek M."/>
            <person name="Alanjary M."/>
            <person name="Sales-Ortells H."/>
            <person name="Goodfellow M."/>
            <person name="Bull A.T."/>
            <person name="Kalinowski J."/>
            <person name="Ziemert N."/>
        </authorList>
    </citation>
    <scope>NUCLEOTIDE SEQUENCE [LARGE SCALE GENOMIC DNA]</scope>
    <source>
        <strain evidence="3">H5</strain>
    </source>
</reference>
<dbReference type="InterPro" id="IPR036291">
    <property type="entry name" value="NAD(P)-bd_dom_sf"/>
</dbReference>